<proteinExistence type="predicted"/>
<feature type="chain" id="PRO_5040457335" description="F-box domain-containing protein" evidence="1">
    <location>
        <begin position="21"/>
        <end position="465"/>
    </location>
</feature>
<reference evidence="2" key="1">
    <citation type="journal article" date="2020" name="New Phytol.">
        <title>Comparative genomics reveals dynamic genome evolution in host specialist ectomycorrhizal fungi.</title>
        <authorList>
            <person name="Lofgren L.A."/>
            <person name="Nguyen N.H."/>
            <person name="Vilgalys R."/>
            <person name="Ruytinx J."/>
            <person name="Liao H.L."/>
            <person name="Branco S."/>
            <person name="Kuo A."/>
            <person name="LaButti K."/>
            <person name="Lipzen A."/>
            <person name="Andreopoulos W."/>
            <person name="Pangilinan J."/>
            <person name="Riley R."/>
            <person name="Hundley H."/>
            <person name="Na H."/>
            <person name="Barry K."/>
            <person name="Grigoriev I.V."/>
            <person name="Stajich J.E."/>
            <person name="Kennedy P.G."/>
        </authorList>
    </citation>
    <scope>NUCLEOTIDE SEQUENCE</scope>
    <source>
        <strain evidence="2">FC423</strain>
    </source>
</reference>
<dbReference type="InterPro" id="IPR032675">
    <property type="entry name" value="LRR_dom_sf"/>
</dbReference>
<dbReference type="Proteomes" id="UP000823399">
    <property type="component" value="Unassembled WGS sequence"/>
</dbReference>
<feature type="signal peptide" evidence="1">
    <location>
        <begin position="1"/>
        <end position="20"/>
    </location>
</feature>
<dbReference type="Gene3D" id="3.80.10.10">
    <property type="entry name" value="Ribonuclease Inhibitor"/>
    <property type="match status" value="1"/>
</dbReference>
<keyword evidence="1" id="KW-0732">Signal</keyword>
<gene>
    <name evidence="2" type="ORF">F5147DRAFT_716696</name>
</gene>
<evidence type="ECO:0008006" key="4">
    <source>
        <dbReference type="Google" id="ProtNLM"/>
    </source>
</evidence>
<evidence type="ECO:0000256" key="1">
    <source>
        <dbReference type="SAM" id="SignalP"/>
    </source>
</evidence>
<dbReference type="RefSeq" id="XP_041288180.1">
    <property type="nucleotide sequence ID" value="XM_041438613.1"/>
</dbReference>
<comment type="caution">
    <text evidence="2">The sequence shown here is derived from an EMBL/GenBank/DDBJ whole genome shotgun (WGS) entry which is preliminary data.</text>
</comment>
<keyword evidence="3" id="KW-1185">Reference proteome</keyword>
<dbReference type="AlphaFoldDB" id="A0A9P7EYY0"/>
<evidence type="ECO:0000313" key="3">
    <source>
        <dbReference type="Proteomes" id="UP000823399"/>
    </source>
</evidence>
<name>A0A9P7EYY0_9AGAM</name>
<dbReference type="OrthoDB" id="3543113at2759"/>
<dbReference type="SUPFAM" id="SSF52047">
    <property type="entry name" value="RNI-like"/>
    <property type="match status" value="1"/>
</dbReference>
<accession>A0A9P7EYY0</accession>
<dbReference type="EMBL" id="JABBWM010000070">
    <property type="protein sequence ID" value="KAG2096337.1"/>
    <property type="molecule type" value="Genomic_DNA"/>
</dbReference>
<dbReference type="GeneID" id="64700872"/>
<evidence type="ECO:0000313" key="2">
    <source>
        <dbReference type="EMBL" id="KAG2096337.1"/>
    </source>
</evidence>
<protein>
    <recommendedName>
        <fullName evidence="4">F-box domain-containing protein</fullName>
    </recommendedName>
</protein>
<organism evidence="2 3">
    <name type="scientific">Suillus discolor</name>
    <dbReference type="NCBI Taxonomy" id="1912936"/>
    <lineage>
        <taxon>Eukaryota</taxon>
        <taxon>Fungi</taxon>
        <taxon>Dikarya</taxon>
        <taxon>Basidiomycota</taxon>
        <taxon>Agaricomycotina</taxon>
        <taxon>Agaricomycetes</taxon>
        <taxon>Agaricomycetidae</taxon>
        <taxon>Boletales</taxon>
        <taxon>Suillineae</taxon>
        <taxon>Suillaceae</taxon>
        <taxon>Suillus</taxon>
    </lineage>
</organism>
<sequence>MHRALLVSDVILYIFTYVEQLPPTVYTPSVTASPGQKCLASLAATCKAFYELAMDLLWADIYGLKPLLGCVMRLHPLVYSSLWKWGPQPAGVEPLSADETRQFLRHSTRVRSLIIELSDDGAVPLLSVIPADVCLFPRLRELRLSGSKHSELFLSHTLRDCYVYYDPEEAIPVDQLPMLSDRIRLCNQLVTLSCPPLDWATWKHLSNLPTLVKIEVRSSLGVPPWLEEQHISPFLYLTSLSFTDSSAGYATTVMQHMQFPSLKNFWIGMETLASTEVEPFFRALSQYKQTLETLTIMWEEYDDPQRRPLTAIPHLLSFSFTQLRSLRLRSYVSCIYLDNNVLLEVTSAWPHLQALHIEECAISPSVTFHGLLTAIRQCPQLEALGMLIDTVNIDVDPDAELIQHTFLHMLRLETPESPVGNAEAIARVIFDWLPCVYQVAQYIDESDWDEVNARLASLLCDCCTA</sequence>